<name>A0A2Z6R0Q2_9GLOM</name>
<keyword evidence="4" id="KW-1185">Reference proteome</keyword>
<dbReference type="Pfam" id="PF00651">
    <property type="entry name" value="BTB"/>
    <property type="match status" value="1"/>
</dbReference>
<accession>A0A2Z6R0Q2</accession>
<dbReference type="CDD" id="cd18186">
    <property type="entry name" value="BTB_POZ_ZBTB_KLHL-like"/>
    <property type="match status" value="1"/>
</dbReference>
<dbReference type="PANTHER" id="PTHR46306">
    <property type="entry name" value="BTB/POZ DOMAIN-CONTAINING PROTEIN 9"/>
    <property type="match status" value="1"/>
</dbReference>
<protein>
    <submittedName>
        <fullName evidence="3">BTB/POZ protein</fullName>
    </submittedName>
</protein>
<dbReference type="EMBL" id="BEXD01000320">
    <property type="protein sequence ID" value="GBB86418.1"/>
    <property type="molecule type" value="Genomic_DNA"/>
</dbReference>
<evidence type="ECO:0000313" key="2">
    <source>
        <dbReference type="EMBL" id="GBB86418.1"/>
    </source>
</evidence>
<dbReference type="OrthoDB" id="1893551at2759"/>
<evidence type="ECO:0000313" key="4">
    <source>
        <dbReference type="Proteomes" id="UP000247702"/>
    </source>
</evidence>
<dbReference type="PANTHER" id="PTHR46306:SF1">
    <property type="entry name" value="BTB_POZ DOMAIN-CONTAINING PROTEIN 9"/>
    <property type="match status" value="1"/>
</dbReference>
<dbReference type="GO" id="GO:0005737">
    <property type="term" value="C:cytoplasm"/>
    <property type="evidence" value="ECO:0007669"/>
    <property type="project" value="TreeGrafter"/>
</dbReference>
<dbReference type="EMBL" id="BLAL01000266">
    <property type="protein sequence ID" value="GES98275.1"/>
    <property type="molecule type" value="Genomic_DNA"/>
</dbReference>
<reference evidence="2 4" key="1">
    <citation type="submission" date="2017-11" db="EMBL/GenBank/DDBJ databases">
        <title>The genome of Rhizophagus clarus HR1 reveals common genetic basis of auxotrophy among arbuscular mycorrhizal fungi.</title>
        <authorList>
            <person name="Kobayashi Y."/>
        </authorList>
    </citation>
    <scope>NUCLEOTIDE SEQUENCE [LARGE SCALE GENOMIC DNA]</scope>
    <source>
        <strain evidence="2 4">HR1</strain>
    </source>
</reference>
<dbReference type="InterPro" id="IPR000210">
    <property type="entry name" value="BTB/POZ_dom"/>
</dbReference>
<sequence>MSSEKQALLKKNFSIVSKKSFFIDLSNHYLELLENSNNFDVLIKVGLDDNYKEFYVHSFILIQRSIYFKKLLSSLITTKKKQIIIEMKNISPKVFNIILRYIYGGILDIDSLEPKVILDVLIAADELHFFEIIDYLQDIFLKQTHNSIQRYFTHFYDVTSQYSNFTKLRNYVKNIVTELPHIIFRADDFIGLDKETLLYLVKRVDIVIDEIEIWDCLLKWCMAKTNLKNKDINDWNIDDFYCLGKSLEPFLPHIKFEYITKHDFSIKIKPFKQSFDQNVYKKIKEAINLNEYV</sequence>
<dbReference type="Proteomes" id="UP000247702">
    <property type="component" value="Unassembled WGS sequence"/>
</dbReference>
<comment type="caution">
    <text evidence="2">The sequence shown here is derived from an EMBL/GenBank/DDBJ whole genome shotgun (WGS) entry which is preliminary data.</text>
</comment>
<dbReference type="InterPro" id="IPR052407">
    <property type="entry name" value="BTB_POZ_domain_cont_9"/>
</dbReference>
<dbReference type="Gene3D" id="1.25.40.420">
    <property type="match status" value="1"/>
</dbReference>
<evidence type="ECO:0000259" key="1">
    <source>
        <dbReference type="PROSITE" id="PS50097"/>
    </source>
</evidence>
<dbReference type="InterPro" id="IPR011333">
    <property type="entry name" value="SKP1/BTB/POZ_sf"/>
</dbReference>
<proteinExistence type="predicted"/>
<evidence type="ECO:0000313" key="3">
    <source>
        <dbReference type="EMBL" id="GES98275.1"/>
    </source>
</evidence>
<dbReference type="AlphaFoldDB" id="A0A2Z6R0Q2"/>
<organism evidence="2 4">
    <name type="scientific">Rhizophagus clarus</name>
    <dbReference type="NCBI Taxonomy" id="94130"/>
    <lineage>
        <taxon>Eukaryota</taxon>
        <taxon>Fungi</taxon>
        <taxon>Fungi incertae sedis</taxon>
        <taxon>Mucoromycota</taxon>
        <taxon>Glomeromycotina</taxon>
        <taxon>Glomeromycetes</taxon>
        <taxon>Glomerales</taxon>
        <taxon>Glomeraceae</taxon>
        <taxon>Rhizophagus</taxon>
    </lineage>
</organism>
<reference evidence="3" key="2">
    <citation type="submission" date="2019-10" db="EMBL/GenBank/DDBJ databases">
        <title>Conservation and host-specific expression of non-tandemly repeated heterogenous ribosome RNA gene in arbuscular mycorrhizal fungi.</title>
        <authorList>
            <person name="Maeda T."/>
            <person name="Kobayashi Y."/>
            <person name="Nakagawa T."/>
            <person name="Ezawa T."/>
            <person name="Yamaguchi K."/>
            <person name="Bino T."/>
            <person name="Nishimoto Y."/>
            <person name="Shigenobu S."/>
            <person name="Kawaguchi M."/>
        </authorList>
    </citation>
    <scope>NUCLEOTIDE SEQUENCE</scope>
    <source>
        <strain evidence="3">HR1</strain>
    </source>
</reference>
<dbReference type="Gene3D" id="3.30.710.10">
    <property type="entry name" value="Potassium Channel Kv1.1, Chain A"/>
    <property type="match status" value="1"/>
</dbReference>
<gene>
    <name evidence="3" type="ORF">RCL2_002483000</name>
    <name evidence="2" type="ORF">RclHR1_12860006</name>
</gene>
<feature type="domain" description="BTB" evidence="1">
    <location>
        <begin position="39"/>
        <end position="111"/>
    </location>
</feature>
<dbReference type="Proteomes" id="UP000615446">
    <property type="component" value="Unassembled WGS sequence"/>
</dbReference>
<dbReference type="SMART" id="SM00225">
    <property type="entry name" value="BTB"/>
    <property type="match status" value="1"/>
</dbReference>
<dbReference type="SUPFAM" id="SSF54695">
    <property type="entry name" value="POZ domain"/>
    <property type="match status" value="1"/>
</dbReference>
<dbReference type="PROSITE" id="PS50097">
    <property type="entry name" value="BTB"/>
    <property type="match status" value="1"/>
</dbReference>